<evidence type="ECO:0000256" key="4">
    <source>
        <dbReference type="ARBA" id="ARBA00022776"/>
    </source>
</evidence>
<organism evidence="7 8">
    <name type="scientific">Dreissena polymorpha</name>
    <name type="common">Zebra mussel</name>
    <name type="synonym">Mytilus polymorpha</name>
    <dbReference type="NCBI Taxonomy" id="45954"/>
    <lineage>
        <taxon>Eukaryota</taxon>
        <taxon>Metazoa</taxon>
        <taxon>Spiralia</taxon>
        <taxon>Lophotrochozoa</taxon>
        <taxon>Mollusca</taxon>
        <taxon>Bivalvia</taxon>
        <taxon>Autobranchia</taxon>
        <taxon>Heteroconchia</taxon>
        <taxon>Euheterodonta</taxon>
        <taxon>Imparidentia</taxon>
        <taxon>Neoheterodontei</taxon>
        <taxon>Myida</taxon>
        <taxon>Dreissenoidea</taxon>
        <taxon>Dreissenidae</taxon>
        <taxon>Dreissena</taxon>
    </lineage>
</organism>
<dbReference type="Proteomes" id="UP000828390">
    <property type="component" value="Unassembled WGS sequence"/>
</dbReference>
<proteinExistence type="inferred from homology"/>
<evidence type="ECO:0000256" key="2">
    <source>
        <dbReference type="ARBA" id="ARBA00009618"/>
    </source>
</evidence>
<dbReference type="GO" id="GO:0005680">
    <property type="term" value="C:anaphase-promoting complex"/>
    <property type="evidence" value="ECO:0007669"/>
    <property type="project" value="InterPro"/>
</dbReference>
<keyword evidence="5" id="KW-0131">Cell cycle</keyword>
<dbReference type="PANTHER" id="PTHR22526">
    <property type="entry name" value="ANAPHASE PROMOTING COMPLEX C SUBUNIT 15, PSEUDOGENE-RELATED"/>
    <property type="match status" value="1"/>
</dbReference>
<reference evidence="7" key="1">
    <citation type="journal article" date="2019" name="bioRxiv">
        <title>The Genome of the Zebra Mussel, Dreissena polymorpha: A Resource for Invasive Species Research.</title>
        <authorList>
            <person name="McCartney M.A."/>
            <person name="Auch B."/>
            <person name="Kono T."/>
            <person name="Mallez S."/>
            <person name="Zhang Y."/>
            <person name="Obille A."/>
            <person name="Becker A."/>
            <person name="Abrahante J.E."/>
            <person name="Garbe J."/>
            <person name="Badalamenti J.P."/>
            <person name="Herman A."/>
            <person name="Mangelson H."/>
            <person name="Liachko I."/>
            <person name="Sullivan S."/>
            <person name="Sone E.D."/>
            <person name="Koren S."/>
            <person name="Silverstein K.A.T."/>
            <person name="Beckman K.B."/>
            <person name="Gohl D.M."/>
        </authorList>
    </citation>
    <scope>NUCLEOTIDE SEQUENCE</scope>
    <source>
        <strain evidence="7">Duluth1</strain>
        <tissue evidence="7">Whole animal</tissue>
    </source>
</reference>
<evidence type="ECO:0000256" key="6">
    <source>
        <dbReference type="SAM" id="MobiDB-lite"/>
    </source>
</evidence>
<comment type="pathway">
    <text evidence="1">Protein modification; protein ubiquitination.</text>
</comment>
<gene>
    <name evidence="7" type="ORF">DPMN_116110</name>
</gene>
<keyword evidence="8" id="KW-1185">Reference proteome</keyword>
<evidence type="ECO:0000256" key="3">
    <source>
        <dbReference type="ARBA" id="ARBA00022618"/>
    </source>
</evidence>
<dbReference type="AlphaFoldDB" id="A0A9D4QT41"/>
<evidence type="ECO:0000256" key="1">
    <source>
        <dbReference type="ARBA" id="ARBA00004906"/>
    </source>
</evidence>
<name>A0A9D4QT41_DREPO</name>
<dbReference type="InterPro" id="IPR026182">
    <property type="entry name" value="ANAPC15"/>
</dbReference>
<dbReference type="GO" id="GO:0051301">
    <property type="term" value="P:cell division"/>
    <property type="evidence" value="ECO:0007669"/>
    <property type="project" value="UniProtKB-KW"/>
</dbReference>
<dbReference type="EMBL" id="JAIWYP010000004">
    <property type="protein sequence ID" value="KAH3842611.1"/>
    <property type="molecule type" value="Genomic_DNA"/>
</dbReference>
<comment type="similarity">
    <text evidence="2">Belongs to the APC15 family.</text>
</comment>
<evidence type="ECO:0000256" key="5">
    <source>
        <dbReference type="ARBA" id="ARBA00023306"/>
    </source>
</evidence>
<dbReference type="Pfam" id="PF15243">
    <property type="entry name" value="ANAPC15"/>
    <property type="match status" value="1"/>
</dbReference>
<dbReference type="PANTHER" id="PTHR22526:SF2">
    <property type="entry name" value="ANAPHASE PROMOTING COMPLEX C SUBUNIT 15, PSEUDOGENE-RELATED"/>
    <property type="match status" value="1"/>
</dbReference>
<accession>A0A9D4QT41</accession>
<protein>
    <recommendedName>
        <fullName evidence="9">Anaphase-promoting complex subunit 15</fullName>
    </recommendedName>
</protein>
<reference evidence="7" key="2">
    <citation type="submission" date="2020-11" db="EMBL/GenBank/DDBJ databases">
        <authorList>
            <person name="McCartney M.A."/>
            <person name="Auch B."/>
            <person name="Kono T."/>
            <person name="Mallez S."/>
            <person name="Becker A."/>
            <person name="Gohl D.M."/>
            <person name="Silverstein K.A.T."/>
            <person name="Koren S."/>
            <person name="Bechman K.B."/>
            <person name="Herman A."/>
            <person name="Abrahante J.E."/>
            <person name="Garbe J."/>
        </authorList>
    </citation>
    <scope>NUCLEOTIDE SEQUENCE</scope>
    <source>
        <strain evidence="7">Duluth1</strain>
        <tissue evidence="7">Whole animal</tissue>
    </source>
</reference>
<evidence type="ECO:0008006" key="9">
    <source>
        <dbReference type="Google" id="ProtNLM"/>
    </source>
</evidence>
<keyword evidence="3" id="KW-0132">Cell division</keyword>
<evidence type="ECO:0000313" key="8">
    <source>
        <dbReference type="Proteomes" id="UP000828390"/>
    </source>
</evidence>
<comment type="caution">
    <text evidence="7">The sequence shown here is derived from an EMBL/GenBank/DDBJ whole genome shotgun (WGS) entry which is preliminary data.</text>
</comment>
<feature type="region of interest" description="Disordered" evidence="6">
    <location>
        <begin position="50"/>
        <end position="112"/>
    </location>
</feature>
<keyword evidence="4" id="KW-0498">Mitosis</keyword>
<sequence length="112" mass="12687">MSAPIFPKLIPTATDPLWFHVDKPCDDENELTELENEYKSWIESIAKKDEHIVPIGKTASEQCDEEDDEDEDEGEDDDDESDTNDDELASDMIYDRDSPDDVDMEGNGMALT</sequence>
<dbReference type="GO" id="GO:0090266">
    <property type="term" value="P:regulation of mitotic cell cycle spindle assembly checkpoint"/>
    <property type="evidence" value="ECO:0007669"/>
    <property type="project" value="InterPro"/>
</dbReference>
<evidence type="ECO:0000313" key="7">
    <source>
        <dbReference type="EMBL" id="KAH3842611.1"/>
    </source>
</evidence>
<feature type="compositionally biased region" description="Acidic residues" evidence="6">
    <location>
        <begin position="62"/>
        <end position="89"/>
    </location>
</feature>